<gene>
    <name evidence="9" type="ORF">Pfra01_001692700</name>
</gene>
<accession>A0A9W6XVB1</accession>
<keyword evidence="7" id="KW-0460">Magnesium</keyword>
<protein>
    <recommendedName>
        <fullName evidence="3">phosphoserine phosphatase</fullName>
        <ecNumber evidence="3">3.1.3.3</ecNumber>
    </recommendedName>
</protein>
<keyword evidence="5" id="KW-0479">Metal-binding</keyword>
<evidence type="ECO:0000313" key="9">
    <source>
        <dbReference type="EMBL" id="GMF46243.1"/>
    </source>
</evidence>
<evidence type="ECO:0000256" key="1">
    <source>
        <dbReference type="ARBA" id="ARBA00001946"/>
    </source>
</evidence>
<sequence length="70" mass="7578">MSALQDKGIAVFLVSGGFRLMIEPVAEEVGIPLYNIYANTIFFDEEGNYSGFDDAELTSRDGGKAKAIDV</sequence>
<evidence type="ECO:0000256" key="6">
    <source>
        <dbReference type="ARBA" id="ARBA00022801"/>
    </source>
</evidence>
<dbReference type="OrthoDB" id="27226at2759"/>
<dbReference type="GO" id="GO:0005737">
    <property type="term" value="C:cytoplasm"/>
    <property type="evidence" value="ECO:0007669"/>
    <property type="project" value="TreeGrafter"/>
</dbReference>
<keyword evidence="4" id="KW-0028">Amino-acid biosynthesis</keyword>
<dbReference type="PANTHER" id="PTHR43344:SF2">
    <property type="entry name" value="PHOSPHOSERINE PHOSPHATASE"/>
    <property type="match status" value="1"/>
</dbReference>
<dbReference type="EMBL" id="BSXT01001955">
    <property type="protein sequence ID" value="GMF46243.1"/>
    <property type="molecule type" value="Genomic_DNA"/>
</dbReference>
<dbReference type="GO" id="GO:0036424">
    <property type="term" value="F:L-phosphoserine phosphatase activity"/>
    <property type="evidence" value="ECO:0007669"/>
    <property type="project" value="TreeGrafter"/>
</dbReference>
<evidence type="ECO:0000256" key="8">
    <source>
        <dbReference type="ARBA" id="ARBA00023299"/>
    </source>
</evidence>
<organism evidence="9 10">
    <name type="scientific">Phytophthora fragariaefolia</name>
    <dbReference type="NCBI Taxonomy" id="1490495"/>
    <lineage>
        <taxon>Eukaryota</taxon>
        <taxon>Sar</taxon>
        <taxon>Stramenopiles</taxon>
        <taxon>Oomycota</taxon>
        <taxon>Peronosporomycetes</taxon>
        <taxon>Peronosporales</taxon>
        <taxon>Peronosporaceae</taxon>
        <taxon>Phytophthora</taxon>
    </lineage>
</organism>
<dbReference type="SUPFAM" id="SSF56784">
    <property type="entry name" value="HAD-like"/>
    <property type="match status" value="1"/>
</dbReference>
<dbReference type="Gene3D" id="3.40.50.1000">
    <property type="entry name" value="HAD superfamily/HAD-like"/>
    <property type="match status" value="1"/>
</dbReference>
<evidence type="ECO:0000256" key="3">
    <source>
        <dbReference type="ARBA" id="ARBA00012640"/>
    </source>
</evidence>
<name>A0A9W6XVB1_9STRA</name>
<evidence type="ECO:0000256" key="4">
    <source>
        <dbReference type="ARBA" id="ARBA00022605"/>
    </source>
</evidence>
<dbReference type="AlphaFoldDB" id="A0A9W6XVB1"/>
<dbReference type="GO" id="GO:0006564">
    <property type="term" value="P:L-serine biosynthetic process"/>
    <property type="evidence" value="ECO:0007669"/>
    <property type="project" value="UniProtKB-KW"/>
</dbReference>
<dbReference type="InterPro" id="IPR023214">
    <property type="entry name" value="HAD_sf"/>
</dbReference>
<evidence type="ECO:0000313" key="10">
    <source>
        <dbReference type="Proteomes" id="UP001165121"/>
    </source>
</evidence>
<evidence type="ECO:0000256" key="2">
    <source>
        <dbReference type="ARBA" id="ARBA00005135"/>
    </source>
</evidence>
<evidence type="ECO:0000256" key="5">
    <source>
        <dbReference type="ARBA" id="ARBA00022723"/>
    </source>
</evidence>
<proteinExistence type="predicted"/>
<evidence type="ECO:0000256" key="7">
    <source>
        <dbReference type="ARBA" id="ARBA00022842"/>
    </source>
</evidence>
<dbReference type="EC" id="3.1.3.3" evidence="3"/>
<dbReference type="GO" id="GO:0000287">
    <property type="term" value="F:magnesium ion binding"/>
    <property type="evidence" value="ECO:0007669"/>
    <property type="project" value="TreeGrafter"/>
</dbReference>
<dbReference type="PANTHER" id="PTHR43344">
    <property type="entry name" value="PHOSPHOSERINE PHOSPHATASE"/>
    <property type="match status" value="1"/>
</dbReference>
<comment type="caution">
    <text evidence="9">The sequence shown here is derived from an EMBL/GenBank/DDBJ whole genome shotgun (WGS) entry which is preliminary data.</text>
</comment>
<keyword evidence="8" id="KW-0718">Serine biosynthesis</keyword>
<keyword evidence="10" id="KW-1185">Reference proteome</keyword>
<dbReference type="InterPro" id="IPR036412">
    <property type="entry name" value="HAD-like_sf"/>
</dbReference>
<keyword evidence="6" id="KW-0378">Hydrolase</keyword>
<comment type="pathway">
    <text evidence="2">Amino-acid biosynthesis; L-serine biosynthesis; L-serine from 3-phospho-D-glycerate: step 3/3.</text>
</comment>
<dbReference type="Proteomes" id="UP001165121">
    <property type="component" value="Unassembled WGS sequence"/>
</dbReference>
<dbReference type="InterPro" id="IPR050582">
    <property type="entry name" value="HAD-like_SerB"/>
</dbReference>
<reference evidence="9" key="1">
    <citation type="submission" date="2023-04" db="EMBL/GenBank/DDBJ databases">
        <title>Phytophthora fragariaefolia NBRC 109709.</title>
        <authorList>
            <person name="Ichikawa N."/>
            <person name="Sato H."/>
            <person name="Tonouchi N."/>
        </authorList>
    </citation>
    <scope>NUCLEOTIDE SEQUENCE</scope>
    <source>
        <strain evidence="9">NBRC 109709</strain>
    </source>
</reference>
<comment type="cofactor">
    <cofactor evidence="1">
        <name>Mg(2+)</name>
        <dbReference type="ChEBI" id="CHEBI:18420"/>
    </cofactor>
</comment>